<dbReference type="OrthoDB" id="3540629at2"/>
<evidence type="ECO:0000313" key="2">
    <source>
        <dbReference type="EMBL" id="TMR14246.1"/>
    </source>
</evidence>
<comment type="caution">
    <text evidence="2">The sequence shown here is derived from an EMBL/GenBank/DDBJ whole genome shotgun (WGS) entry which is preliminary data.</text>
</comment>
<feature type="chain" id="PRO_5024448169" evidence="1">
    <location>
        <begin position="26"/>
        <end position="107"/>
    </location>
</feature>
<evidence type="ECO:0000313" key="3">
    <source>
        <dbReference type="Proteomes" id="UP000306628"/>
    </source>
</evidence>
<reference evidence="2 3" key="1">
    <citation type="submission" date="2019-05" db="EMBL/GenBank/DDBJ databases">
        <title>Draft genome sequence of Nonomuraea zeae DSM 100528.</title>
        <authorList>
            <person name="Saricaoglu S."/>
            <person name="Isik K."/>
        </authorList>
    </citation>
    <scope>NUCLEOTIDE SEQUENCE [LARGE SCALE GENOMIC DNA]</scope>
    <source>
        <strain evidence="2 3">DSM 100528</strain>
    </source>
</reference>
<evidence type="ECO:0000256" key="1">
    <source>
        <dbReference type="SAM" id="SignalP"/>
    </source>
</evidence>
<protein>
    <submittedName>
        <fullName evidence="2">Uncharacterized protein</fullName>
    </submittedName>
</protein>
<dbReference type="RefSeq" id="WP_138698181.1">
    <property type="nucleotide sequence ID" value="NZ_JBHSAZ010000026.1"/>
</dbReference>
<accession>A0A5S4FAC1</accession>
<gene>
    <name evidence="2" type="ORF">ETD85_57015</name>
</gene>
<feature type="signal peptide" evidence="1">
    <location>
        <begin position="1"/>
        <end position="25"/>
    </location>
</feature>
<keyword evidence="1" id="KW-0732">Signal</keyword>
<name>A0A5S4FAC1_9ACTN</name>
<dbReference type="Proteomes" id="UP000306628">
    <property type="component" value="Unassembled WGS sequence"/>
</dbReference>
<dbReference type="EMBL" id="VCKX01000413">
    <property type="protein sequence ID" value="TMR14246.1"/>
    <property type="molecule type" value="Genomic_DNA"/>
</dbReference>
<keyword evidence="3" id="KW-1185">Reference proteome</keyword>
<organism evidence="2 3">
    <name type="scientific">Nonomuraea zeae</name>
    <dbReference type="NCBI Taxonomy" id="1642303"/>
    <lineage>
        <taxon>Bacteria</taxon>
        <taxon>Bacillati</taxon>
        <taxon>Actinomycetota</taxon>
        <taxon>Actinomycetes</taxon>
        <taxon>Streptosporangiales</taxon>
        <taxon>Streptosporangiaceae</taxon>
        <taxon>Nonomuraea</taxon>
    </lineage>
</organism>
<dbReference type="AlphaFoldDB" id="A0A5S4FAC1"/>
<sequence>MLRRGLALLSITSAALIAAALPAHAAVVDVSFGPVSIGDYCHAKVSSSSWIGFYESGGLRCYNGGMGGALQYAGSGDPYLACKHLTTDVVMAALRGPSDSLVCRVIR</sequence>
<proteinExistence type="predicted"/>